<dbReference type="GO" id="GO:0005921">
    <property type="term" value="C:gap junction"/>
    <property type="evidence" value="ECO:0007669"/>
    <property type="project" value="UniProtKB-SubCell"/>
</dbReference>
<evidence type="ECO:0000256" key="4">
    <source>
        <dbReference type="ARBA" id="ARBA00022475"/>
    </source>
</evidence>
<feature type="transmembrane region" description="Helical" evidence="12">
    <location>
        <begin position="406"/>
        <end position="430"/>
    </location>
</feature>
<dbReference type="GO" id="GO:0034220">
    <property type="term" value="P:monoatomic ion transmembrane transport"/>
    <property type="evidence" value="ECO:0007669"/>
    <property type="project" value="UniProtKB-KW"/>
</dbReference>
<keyword evidence="8 12" id="KW-1133">Transmembrane helix</keyword>
<keyword evidence="4" id="KW-1003">Cell membrane</keyword>
<evidence type="ECO:0000313" key="13">
    <source>
        <dbReference type="EMBL" id="KAL1117675.1"/>
    </source>
</evidence>
<evidence type="ECO:0000256" key="10">
    <source>
        <dbReference type="ARBA" id="ARBA00023136"/>
    </source>
</evidence>
<feature type="transmembrane region" description="Helical" evidence="12">
    <location>
        <begin position="249"/>
        <end position="271"/>
    </location>
</feature>
<keyword evidence="3 12" id="KW-0813">Transport</keyword>
<sequence length="523" mass="61050">MTSNRRNMFYENKKQETAEITSNFGGMQDIRSQKGGNLPLPVVSYSLPNMFRCVTLYSDHPQSLRLKVASNRRNTFYKNKRQETTEIEDHVRTPPSDVEHDRVVTSTWIISKLADIKLTSILTRPMSFSLGPEVVPWVTQSYGVSRPVGIMRELAALKDHLRFKTVGISFDNIIFRLHYRWTCALLLASTVLICSIEYLDQHIQCIADDDMSDLVNSYCYFMSTFTLGGGSGIDHYAEGSGKEVRKHRYYQWVPFFLFVQAIFFYVPHYVWKMNEGRRLKSMVEYCKKYMCRTRYEVHKGISYHKFFKAAQQCRDWGVCLIFCEVLNAANLVFQIYLTDKFMAGNFLALGPNWLASNDKQSFLDQIFPKVTKCTFFKFGSSGTLQHHDALCVMSLNVVYEKIFCILWFWMAALVAATFLGILWRVVCLILHTNYKFNRLIVYINHGPLDPKWRSIERYLFKRNLTFVSRQLHFLDWLLMFSQPVQATYAERPTPSGCKLNLVVYLSSETRAPDGYRRLFGTWW</sequence>
<evidence type="ECO:0000256" key="8">
    <source>
        <dbReference type="ARBA" id="ARBA00022989"/>
    </source>
</evidence>
<keyword evidence="10 12" id="KW-0472">Membrane</keyword>
<dbReference type="Proteomes" id="UP001558652">
    <property type="component" value="Unassembled WGS sequence"/>
</dbReference>
<dbReference type="AlphaFoldDB" id="A0ABD0Y3T7"/>
<comment type="subcellular location">
    <subcellularLocation>
        <location evidence="1">Cell junction</location>
        <location evidence="1">Gap junction</location>
    </subcellularLocation>
    <subcellularLocation>
        <location evidence="2 12">Cell membrane</location>
        <topology evidence="2 12">Multi-pass membrane protein</topology>
    </subcellularLocation>
</comment>
<reference evidence="13 14" key="1">
    <citation type="submission" date="2024-07" db="EMBL/GenBank/DDBJ databases">
        <title>Chromosome-level genome assembly of the water stick insect Ranatra chinensis (Heteroptera: Nepidae).</title>
        <authorList>
            <person name="Liu X."/>
        </authorList>
    </citation>
    <scope>NUCLEOTIDE SEQUENCE [LARGE SCALE GENOMIC DNA]</scope>
    <source>
        <strain evidence="13">Cailab_2021Rc</strain>
        <tissue evidence="13">Muscle</tissue>
    </source>
</reference>
<protein>
    <recommendedName>
        <fullName evidence="12">Innexin</fullName>
    </recommendedName>
</protein>
<evidence type="ECO:0000256" key="11">
    <source>
        <dbReference type="ARBA" id="ARBA00023303"/>
    </source>
</evidence>
<keyword evidence="9 12" id="KW-0406">Ion transport</keyword>
<evidence type="ECO:0000256" key="9">
    <source>
        <dbReference type="ARBA" id="ARBA00023065"/>
    </source>
</evidence>
<dbReference type="PANTHER" id="PTHR11893:SF38">
    <property type="entry name" value="INNEXIN INX7"/>
    <property type="match status" value="1"/>
</dbReference>
<gene>
    <name evidence="12" type="primary">inx</name>
    <name evidence="13" type="ORF">AAG570_003990</name>
</gene>
<feature type="transmembrane region" description="Helical" evidence="12">
    <location>
        <begin position="316"/>
        <end position="337"/>
    </location>
</feature>
<evidence type="ECO:0000256" key="2">
    <source>
        <dbReference type="ARBA" id="ARBA00004651"/>
    </source>
</evidence>
<comment type="similarity">
    <text evidence="12">Belongs to the pannexin family.</text>
</comment>
<organism evidence="13 14">
    <name type="scientific">Ranatra chinensis</name>
    <dbReference type="NCBI Taxonomy" id="642074"/>
    <lineage>
        <taxon>Eukaryota</taxon>
        <taxon>Metazoa</taxon>
        <taxon>Ecdysozoa</taxon>
        <taxon>Arthropoda</taxon>
        <taxon>Hexapoda</taxon>
        <taxon>Insecta</taxon>
        <taxon>Pterygota</taxon>
        <taxon>Neoptera</taxon>
        <taxon>Paraneoptera</taxon>
        <taxon>Hemiptera</taxon>
        <taxon>Heteroptera</taxon>
        <taxon>Panheteroptera</taxon>
        <taxon>Nepomorpha</taxon>
        <taxon>Nepidae</taxon>
        <taxon>Ranatrinae</taxon>
        <taxon>Ranatra</taxon>
    </lineage>
</organism>
<accession>A0ABD0Y3T7</accession>
<comment type="function">
    <text evidence="12">Structural component of the gap junctions.</text>
</comment>
<keyword evidence="11 12" id="KW-0407">Ion channel</keyword>
<dbReference type="PRINTS" id="PR01262">
    <property type="entry name" value="INNEXIN"/>
</dbReference>
<keyword evidence="14" id="KW-1185">Reference proteome</keyword>
<dbReference type="PANTHER" id="PTHR11893">
    <property type="entry name" value="INNEXIN"/>
    <property type="match status" value="1"/>
</dbReference>
<keyword evidence="6" id="KW-0303">Gap junction</keyword>
<comment type="caution">
    <text evidence="13">The sequence shown here is derived from an EMBL/GenBank/DDBJ whole genome shotgun (WGS) entry which is preliminary data.</text>
</comment>
<evidence type="ECO:0000256" key="7">
    <source>
        <dbReference type="ARBA" id="ARBA00022949"/>
    </source>
</evidence>
<evidence type="ECO:0000256" key="1">
    <source>
        <dbReference type="ARBA" id="ARBA00004610"/>
    </source>
</evidence>
<evidence type="ECO:0000313" key="14">
    <source>
        <dbReference type="Proteomes" id="UP001558652"/>
    </source>
</evidence>
<dbReference type="PROSITE" id="PS51013">
    <property type="entry name" value="PANNEXIN"/>
    <property type="match status" value="1"/>
</dbReference>
<feature type="transmembrane region" description="Helical" evidence="12">
    <location>
        <begin position="179"/>
        <end position="199"/>
    </location>
</feature>
<name>A0ABD0Y3T7_9HEMI</name>
<keyword evidence="7" id="KW-0965">Cell junction</keyword>
<dbReference type="GO" id="GO:0005886">
    <property type="term" value="C:plasma membrane"/>
    <property type="evidence" value="ECO:0007669"/>
    <property type="project" value="UniProtKB-SubCell"/>
</dbReference>
<evidence type="ECO:0000256" key="6">
    <source>
        <dbReference type="ARBA" id="ARBA00022868"/>
    </source>
</evidence>
<keyword evidence="5 12" id="KW-0812">Transmembrane</keyword>
<evidence type="ECO:0000256" key="12">
    <source>
        <dbReference type="RuleBase" id="RU010713"/>
    </source>
</evidence>
<dbReference type="Pfam" id="PF00876">
    <property type="entry name" value="Innexin"/>
    <property type="match status" value="1"/>
</dbReference>
<evidence type="ECO:0000256" key="3">
    <source>
        <dbReference type="ARBA" id="ARBA00022448"/>
    </source>
</evidence>
<evidence type="ECO:0000256" key="5">
    <source>
        <dbReference type="ARBA" id="ARBA00022692"/>
    </source>
</evidence>
<dbReference type="InterPro" id="IPR000990">
    <property type="entry name" value="Innexin"/>
</dbReference>
<proteinExistence type="inferred from homology"/>
<dbReference type="EMBL" id="JBFDAA010000015">
    <property type="protein sequence ID" value="KAL1117675.1"/>
    <property type="molecule type" value="Genomic_DNA"/>
</dbReference>